<dbReference type="HOGENOM" id="CLU_631282_0_0_11"/>
<protein>
    <recommendedName>
        <fullName evidence="1">Thiamine pyrophosphate enzyme central domain-containing protein</fullName>
    </recommendedName>
</protein>
<comment type="caution">
    <text evidence="2">The sequence shown here is derived from an EMBL/GenBank/DDBJ whole genome shotgun (WGS) entry which is preliminary data.</text>
</comment>
<dbReference type="GO" id="GO:0030976">
    <property type="term" value="F:thiamine pyrophosphate binding"/>
    <property type="evidence" value="ECO:0007669"/>
    <property type="project" value="InterPro"/>
</dbReference>
<dbReference type="Gene3D" id="3.40.50.1220">
    <property type="entry name" value="TPP-binding domain"/>
    <property type="match status" value="1"/>
</dbReference>
<accession>R4YZT1</accession>
<dbReference type="AlphaFoldDB" id="R4YZT1"/>
<dbReference type="OrthoDB" id="3207346at2"/>
<dbReference type="EMBL" id="CANL01000025">
    <property type="protein sequence ID" value="CCM63920.1"/>
    <property type="molecule type" value="Genomic_DNA"/>
</dbReference>
<dbReference type="Proteomes" id="UP000018291">
    <property type="component" value="Unassembled WGS sequence"/>
</dbReference>
<dbReference type="Pfam" id="PF00205">
    <property type="entry name" value="TPP_enzyme_M"/>
    <property type="match status" value="1"/>
</dbReference>
<dbReference type="SUPFAM" id="SSF52467">
    <property type="entry name" value="DHS-like NAD/FAD-binding domain"/>
    <property type="match status" value="1"/>
</dbReference>
<reference evidence="2 3" key="1">
    <citation type="journal article" date="2013" name="ISME J.">
        <title>Metabolic model for the filamentous 'Candidatus Microthrix parvicella' based on genomic and metagenomic analyses.</title>
        <authorList>
            <person name="Jon McIlroy S."/>
            <person name="Kristiansen R."/>
            <person name="Albertsen M."/>
            <person name="Michael Karst S."/>
            <person name="Rossetti S."/>
            <person name="Lund Nielsen J."/>
            <person name="Tandoi V."/>
            <person name="James Seviour R."/>
            <person name="Nielsen P.H."/>
        </authorList>
    </citation>
    <scope>NUCLEOTIDE SEQUENCE [LARGE SCALE GENOMIC DNA]</scope>
    <source>
        <strain evidence="2 3">RN1</strain>
    </source>
</reference>
<feature type="domain" description="Thiamine pyrophosphate enzyme central" evidence="1">
    <location>
        <begin position="143"/>
        <end position="220"/>
    </location>
</feature>
<gene>
    <name evidence="2" type="ORF">BN381_310016</name>
</gene>
<name>R4YZT1_9ACTN</name>
<dbReference type="STRING" id="1229780.BN381_310016"/>
<dbReference type="InterPro" id="IPR012000">
    <property type="entry name" value="Thiamin_PyroP_enz_cen_dom"/>
</dbReference>
<keyword evidence="3" id="KW-1185">Reference proteome</keyword>
<proteinExistence type="predicted"/>
<dbReference type="GO" id="GO:0000287">
    <property type="term" value="F:magnesium ion binding"/>
    <property type="evidence" value="ECO:0007669"/>
    <property type="project" value="InterPro"/>
</dbReference>
<dbReference type="InterPro" id="IPR029035">
    <property type="entry name" value="DHS-like_NAD/FAD-binding_dom"/>
</dbReference>
<evidence type="ECO:0000259" key="1">
    <source>
        <dbReference type="Pfam" id="PF00205"/>
    </source>
</evidence>
<dbReference type="eggNOG" id="COG0028">
    <property type="taxonomic scope" value="Bacteria"/>
</dbReference>
<organism evidence="2 3">
    <name type="scientific">Candidatus Neomicrothrix parvicella RN1</name>
    <dbReference type="NCBI Taxonomy" id="1229780"/>
    <lineage>
        <taxon>Bacteria</taxon>
        <taxon>Bacillati</taxon>
        <taxon>Actinomycetota</taxon>
        <taxon>Acidimicrobiia</taxon>
        <taxon>Acidimicrobiales</taxon>
        <taxon>Microthrixaceae</taxon>
        <taxon>Candidatus Neomicrothrix</taxon>
    </lineage>
</organism>
<evidence type="ECO:0000313" key="2">
    <source>
        <dbReference type="EMBL" id="CCM63920.1"/>
    </source>
</evidence>
<dbReference type="RefSeq" id="WP_012227277.1">
    <property type="nucleotide sequence ID" value="NZ_HG422565.1"/>
</dbReference>
<sequence>MTERTLRAALAGALAALGVRRTVGLDLGLTGEGLPHIDVEDPDLAVLLADADGTVNGGLGAAVLAGQLLHLSSLPGGTAYPDTVGSAEELLDTLAAIDPMMPATTALHLDLDLGQDVPSDLSVTGEPERQMAFQLSPSMQGARLAVVAGVGVVRADATFALAGFAERLGVPVLNTPMAKGVFRWNSPYHAGTCGLQARDPELGGLNSAQVVILTGVGEDELPSRPTGNVVELDPRQLSLAAEGWTAPDGGPAARPPLYDALAAIIGPAYESEGSPLSAPRAALHLSGAAPDHAVAVAEADLVGFWVGRAFPTATAGSVVIPTTPLPGFAAAGALMARLAGRPAVGVRAGSASGELEAATLALAERLGVGVAVQAWSPDAPRLSADDHARATEEDYRRVGAATTGSAVRQVAVAVDDLDAIVEVAGAPVAWATGT</sequence>
<evidence type="ECO:0000313" key="3">
    <source>
        <dbReference type="Proteomes" id="UP000018291"/>
    </source>
</evidence>